<gene>
    <name evidence="2" type="ORF">Csa_2G382470</name>
</gene>
<feature type="region of interest" description="Disordered" evidence="1">
    <location>
        <begin position="46"/>
        <end position="66"/>
    </location>
</feature>
<protein>
    <submittedName>
        <fullName evidence="2">Uncharacterized protein</fullName>
    </submittedName>
</protein>
<evidence type="ECO:0000256" key="1">
    <source>
        <dbReference type="SAM" id="MobiDB-lite"/>
    </source>
</evidence>
<name>A0A0A0LMF3_CUCSA</name>
<reference evidence="2 3" key="1">
    <citation type="journal article" date="2009" name="Nat. Genet.">
        <title>The genome of the cucumber, Cucumis sativus L.</title>
        <authorList>
            <person name="Huang S."/>
            <person name="Li R."/>
            <person name="Zhang Z."/>
            <person name="Li L."/>
            <person name="Gu X."/>
            <person name="Fan W."/>
            <person name="Lucas W.J."/>
            <person name="Wang X."/>
            <person name="Xie B."/>
            <person name="Ni P."/>
            <person name="Ren Y."/>
            <person name="Zhu H."/>
            <person name="Li J."/>
            <person name="Lin K."/>
            <person name="Jin W."/>
            <person name="Fei Z."/>
            <person name="Li G."/>
            <person name="Staub J."/>
            <person name="Kilian A."/>
            <person name="van der Vossen E.A."/>
            <person name="Wu Y."/>
            <person name="Guo J."/>
            <person name="He J."/>
            <person name="Jia Z."/>
            <person name="Ren Y."/>
            <person name="Tian G."/>
            <person name="Lu Y."/>
            <person name="Ruan J."/>
            <person name="Qian W."/>
            <person name="Wang M."/>
            <person name="Huang Q."/>
            <person name="Li B."/>
            <person name="Xuan Z."/>
            <person name="Cao J."/>
            <person name="Asan"/>
            <person name="Wu Z."/>
            <person name="Zhang J."/>
            <person name="Cai Q."/>
            <person name="Bai Y."/>
            <person name="Zhao B."/>
            <person name="Han Y."/>
            <person name="Li Y."/>
            <person name="Li X."/>
            <person name="Wang S."/>
            <person name="Shi Q."/>
            <person name="Liu S."/>
            <person name="Cho W.K."/>
            <person name="Kim J.Y."/>
            <person name="Xu Y."/>
            <person name="Heller-Uszynska K."/>
            <person name="Miao H."/>
            <person name="Cheng Z."/>
            <person name="Zhang S."/>
            <person name="Wu J."/>
            <person name="Yang Y."/>
            <person name="Kang H."/>
            <person name="Li M."/>
            <person name="Liang H."/>
            <person name="Ren X."/>
            <person name="Shi Z."/>
            <person name="Wen M."/>
            <person name="Jian M."/>
            <person name="Yang H."/>
            <person name="Zhang G."/>
            <person name="Yang Z."/>
            <person name="Chen R."/>
            <person name="Liu S."/>
            <person name="Li J."/>
            <person name="Ma L."/>
            <person name="Liu H."/>
            <person name="Zhou Y."/>
            <person name="Zhao J."/>
            <person name="Fang X."/>
            <person name="Li G."/>
            <person name="Fang L."/>
            <person name="Li Y."/>
            <person name="Liu D."/>
            <person name="Zheng H."/>
            <person name="Zhang Y."/>
            <person name="Qin N."/>
            <person name="Li Z."/>
            <person name="Yang G."/>
            <person name="Yang S."/>
            <person name="Bolund L."/>
            <person name="Kristiansen K."/>
            <person name="Zheng H."/>
            <person name="Li S."/>
            <person name="Zhang X."/>
            <person name="Yang H."/>
            <person name="Wang J."/>
            <person name="Sun R."/>
            <person name="Zhang B."/>
            <person name="Jiang S."/>
            <person name="Wang J."/>
            <person name="Du Y."/>
            <person name="Li S."/>
        </authorList>
    </citation>
    <scope>NUCLEOTIDE SEQUENCE [LARGE SCALE GENOMIC DNA]</scope>
    <source>
        <strain evidence="3">cv. 9930</strain>
    </source>
</reference>
<proteinExistence type="predicted"/>
<dbReference type="Proteomes" id="UP000029981">
    <property type="component" value="Chromosome 2"/>
</dbReference>
<dbReference type="AlphaFoldDB" id="A0A0A0LMF3"/>
<reference evidence="2 3" key="2">
    <citation type="journal article" date="2009" name="PLoS ONE">
        <title>An integrated genetic and cytogenetic map of the cucumber genome.</title>
        <authorList>
            <person name="Ren Y."/>
            <person name="Zhang Z."/>
            <person name="Liu J."/>
            <person name="Staub J.E."/>
            <person name="Han Y."/>
            <person name="Cheng Z."/>
            <person name="Li X."/>
            <person name="Lu J."/>
            <person name="Miao H."/>
            <person name="Kang H."/>
            <person name="Xie B."/>
            <person name="Gu X."/>
            <person name="Wang X."/>
            <person name="Du Y."/>
            <person name="Jin W."/>
            <person name="Huang S."/>
        </authorList>
    </citation>
    <scope>NUCLEOTIDE SEQUENCE [LARGE SCALE GENOMIC DNA]</scope>
    <source>
        <strain evidence="3">cv. 9930</strain>
    </source>
</reference>
<reference evidence="2 3" key="4">
    <citation type="journal article" date="2011" name="BMC Genomics">
        <title>RNA-Seq improves annotation of protein-coding genes in the cucumber genome.</title>
        <authorList>
            <person name="Li Z."/>
            <person name="Zhang Z."/>
            <person name="Yan P."/>
            <person name="Huang S."/>
            <person name="Fei Z."/>
            <person name="Lin K."/>
        </authorList>
    </citation>
    <scope>NUCLEOTIDE SEQUENCE [LARGE SCALE GENOMIC DNA]</scope>
    <source>
        <strain evidence="3">cv. 9930</strain>
    </source>
</reference>
<evidence type="ECO:0000313" key="3">
    <source>
        <dbReference type="Proteomes" id="UP000029981"/>
    </source>
</evidence>
<reference evidence="2 3" key="3">
    <citation type="journal article" date="2010" name="BMC Genomics">
        <title>Transcriptome sequencing and comparative analysis of cucumber flowers with different sex types.</title>
        <authorList>
            <person name="Guo S."/>
            <person name="Zheng Y."/>
            <person name="Joung J.G."/>
            <person name="Liu S."/>
            <person name="Zhang Z."/>
            <person name="Crasta O.R."/>
            <person name="Sobral B.W."/>
            <person name="Xu Y."/>
            <person name="Huang S."/>
            <person name="Fei Z."/>
        </authorList>
    </citation>
    <scope>NUCLEOTIDE SEQUENCE [LARGE SCALE GENOMIC DNA]</scope>
    <source>
        <strain evidence="3">cv. 9930</strain>
    </source>
</reference>
<dbReference type="EMBL" id="CM002923">
    <property type="protein sequence ID" value="KGN62973.1"/>
    <property type="molecule type" value="Genomic_DNA"/>
</dbReference>
<evidence type="ECO:0000313" key="2">
    <source>
        <dbReference type="EMBL" id="KGN62973.1"/>
    </source>
</evidence>
<sequence>MLRSGEFGSGRGESNREISEGELMVIMGMVVEIKGITGRIVGKVSRGKGVCPATSKPSKEIAAAAK</sequence>
<accession>A0A0A0LMF3</accession>
<keyword evidence="3" id="KW-1185">Reference proteome</keyword>
<dbReference type="Gramene" id="KGN62973">
    <property type="protein sequence ID" value="KGN62973"/>
    <property type="gene ID" value="Csa_2G382470"/>
</dbReference>
<organism evidence="2 3">
    <name type="scientific">Cucumis sativus</name>
    <name type="common">Cucumber</name>
    <dbReference type="NCBI Taxonomy" id="3659"/>
    <lineage>
        <taxon>Eukaryota</taxon>
        <taxon>Viridiplantae</taxon>
        <taxon>Streptophyta</taxon>
        <taxon>Embryophyta</taxon>
        <taxon>Tracheophyta</taxon>
        <taxon>Spermatophyta</taxon>
        <taxon>Magnoliopsida</taxon>
        <taxon>eudicotyledons</taxon>
        <taxon>Gunneridae</taxon>
        <taxon>Pentapetalae</taxon>
        <taxon>rosids</taxon>
        <taxon>fabids</taxon>
        <taxon>Cucurbitales</taxon>
        <taxon>Cucurbitaceae</taxon>
        <taxon>Benincaseae</taxon>
        <taxon>Cucumis</taxon>
    </lineage>
</organism>